<evidence type="ECO:0000259" key="6">
    <source>
        <dbReference type="PROSITE" id="PS50865"/>
    </source>
</evidence>
<dbReference type="PANTHER" id="PTHR43628:SF1">
    <property type="entry name" value="CHITIN SYNTHASE REGULATORY FACTOR 2-RELATED"/>
    <property type="match status" value="1"/>
</dbReference>
<evidence type="ECO:0000256" key="3">
    <source>
        <dbReference type="ARBA" id="ARBA00022833"/>
    </source>
</evidence>
<keyword evidence="8" id="KW-1185">Reference proteome</keyword>
<dbReference type="AlphaFoldDB" id="K0RH49"/>
<feature type="compositionally biased region" description="Gly residues" evidence="5">
    <location>
        <begin position="624"/>
        <end position="641"/>
    </location>
</feature>
<keyword evidence="2 4" id="KW-0863">Zinc-finger</keyword>
<name>K0RH49_THAOC</name>
<evidence type="ECO:0000256" key="5">
    <source>
        <dbReference type="SAM" id="MobiDB-lite"/>
    </source>
</evidence>
<feature type="region of interest" description="Disordered" evidence="5">
    <location>
        <begin position="359"/>
        <end position="450"/>
    </location>
</feature>
<keyword evidence="3" id="KW-0862">Zinc</keyword>
<reference evidence="7 8" key="1">
    <citation type="journal article" date="2012" name="Genome Biol.">
        <title>Genome and low-iron response of an oceanic diatom adapted to chronic iron limitation.</title>
        <authorList>
            <person name="Lommer M."/>
            <person name="Specht M."/>
            <person name="Roy A.S."/>
            <person name="Kraemer L."/>
            <person name="Andreson R."/>
            <person name="Gutowska M.A."/>
            <person name="Wolf J."/>
            <person name="Bergner S.V."/>
            <person name="Schilhabel M.B."/>
            <person name="Klostermeier U.C."/>
            <person name="Beiko R.G."/>
            <person name="Rosenstiel P."/>
            <person name="Hippler M."/>
            <person name="Laroche J."/>
        </authorList>
    </citation>
    <scope>NUCLEOTIDE SEQUENCE [LARGE SCALE GENOMIC DNA]</scope>
    <source>
        <strain evidence="7 8">CCMP1005</strain>
    </source>
</reference>
<evidence type="ECO:0000313" key="7">
    <source>
        <dbReference type="EMBL" id="EJK45952.1"/>
    </source>
</evidence>
<dbReference type="PROSITE" id="PS50865">
    <property type="entry name" value="ZF_MYND_2"/>
    <property type="match status" value="2"/>
</dbReference>
<feature type="region of interest" description="Disordered" evidence="5">
    <location>
        <begin position="509"/>
        <end position="528"/>
    </location>
</feature>
<organism evidence="7 8">
    <name type="scientific">Thalassiosira oceanica</name>
    <name type="common">Marine diatom</name>
    <dbReference type="NCBI Taxonomy" id="159749"/>
    <lineage>
        <taxon>Eukaryota</taxon>
        <taxon>Sar</taxon>
        <taxon>Stramenopiles</taxon>
        <taxon>Ochrophyta</taxon>
        <taxon>Bacillariophyta</taxon>
        <taxon>Coscinodiscophyceae</taxon>
        <taxon>Thalassiosirophycidae</taxon>
        <taxon>Thalassiosirales</taxon>
        <taxon>Thalassiosiraceae</taxon>
        <taxon>Thalassiosira</taxon>
    </lineage>
</organism>
<feature type="domain" description="MYND-type" evidence="6">
    <location>
        <begin position="143"/>
        <end position="184"/>
    </location>
</feature>
<dbReference type="PANTHER" id="PTHR43628">
    <property type="entry name" value="ACTIVATOR OF C KINASE PROTEIN 1-RELATED"/>
    <property type="match status" value="1"/>
</dbReference>
<dbReference type="SMART" id="SM00671">
    <property type="entry name" value="SEL1"/>
    <property type="match status" value="2"/>
</dbReference>
<dbReference type="InterPro" id="IPR006597">
    <property type="entry name" value="Sel1-like"/>
</dbReference>
<feature type="region of interest" description="Disordered" evidence="5">
    <location>
        <begin position="566"/>
        <end position="673"/>
    </location>
</feature>
<feature type="compositionally biased region" description="Low complexity" evidence="5">
    <location>
        <begin position="374"/>
        <end position="388"/>
    </location>
</feature>
<dbReference type="Pfam" id="PF01753">
    <property type="entry name" value="zf-MYND"/>
    <property type="match status" value="2"/>
</dbReference>
<sequence>KVEGEKSRGRFYEVSDRFQLERNIDFILVRPRLPTLPELPDRLKPRGSARHTGTADQLTRRQELVGVRESAHQVSGWALMMKFCRRDQVATAGNATWAAVAQHTISYPSDTFFVHSKITGSLNHTMSCVPDVVPVVDDGDEICANCGKQGSDTVKLRKCTACRIVKYCGVDCQRAHRKQHKKACKQRAAELKDERLYSLGHERPEGDFCPLCTLPIPMPMGKYSGFNVCCMKKICDGCNFAAQARGFHDCAFCRAPLPENDPDMLAMVRARVAKKDPAAINFLGYKYYHGELGLQKDLQNAVELLTDAAELGSIDALCNLGIAYDTRGGVENIKRAFMSGAAKKEQYAEALKGYHDAVEETKSHDRDEAKRSRSSPVVPVLASSSLRPEASMARSSLGDSRTRKFPRSDSPPLPAPSPRGAVGQPNNPDLKGSSREPTSEGARLRLRDGPFRLSTRERGHAWNSEWADHAAAACIVSCGPLALRSNRDEFVRANAEGWPFNREEVESPLVLPSPPLGREDDSAGAEHDPLKRQWRAANVHLVGLAVRPPQLSLLIVITTPAIFSPTSPPKVLVPQERSRLLSRRTSGPFGAARSYVAGDARPLPAGADRRHRGLSHVSPPSLHRGGGGGGGGTEPSPGRGGSQRSLRSELRPIAQTHELEWTRGSQKGDDTATRMSCVPVEDDGGVCANCGKQGTETLKLKDCNACRLVKYCGVDCQRAHRKQHKNACKQREAELKDEQLYSQGHERPEGDFCPICTLPIPIPMGKHSCFNVCCMKRICDGCDIAAQARGMCDCPFCRSPYSDNDADKHAMVQARVAKKDQEAINFLGEQYFRGDVGLQKDMQRAVELWTEAAELGSTKALFNLGAAY</sequence>
<feature type="compositionally biased region" description="Basic and acidic residues" evidence="5">
    <location>
        <begin position="432"/>
        <end position="450"/>
    </location>
</feature>
<evidence type="ECO:0000313" key="8">
    <source>
        <dbReference type="Proteomes" id="UP000266841"/>
    </source>
</evidence>
<feature type="compositionally biased region" description="Basic and acidic residues" evidence="5">
    <location>
        <begin position="657"/>
        <end position="672"/>
    </location>
</feature>
<dbReference type="Gene3D" id="6.10.140.2220">
    <property type="match status" value="2"/>
</dbReference>
<dbReference type="GO" id="GO:0008270">
    <property type="term" value="F:zinc ion binding"/>
    <property type="evidence" value="ECO:0007669"/>
    <property type="project" value="UniProtKB-KW"/>
</dbReference>
<dbReference type="Proteomes" id="UP000266841">
    <property type="component" value="Unassembled WGS sequence"/>
</dbReference>
<dbReference type="InterPro" id="IPR002893">
    <property type="entry name" value="Znf_MYND"/>
</dbReference>
<dbReference type="PROSITE" id="PS01360">
    <property type="entry name" value="ZF_MYND_1"/>
    <property type="match status" value="2"/>
</dbReference>
<dbReference type="InterPro" id="IPR052945">
    <property type="entry name" value="Mitotic_Regulator"/>
</dbReference>
<comment type="caution">
    <text evidence="7">The sequence shown here is derived from an EMBL/GenBank/DDBJ whole genome shotgun (WGS) entry which is preliminary data.</text>
</comment>
<protein>
    <recommendedName>
        <fullName evidence="6">MYND-type domain-containing protein</fullName>
    </recommendedName>
</protein>
<dbReference type="SUPFAM" id="SSF81901">
    <property type="entry name" value="HCP-like"/>
    <property type="match status" value="2"/>
</dbReference>
<evidence type="ECO:0000256" key="1">
    <source>
        <dbReference type="ARBA" id="ARBA00022723"/>
    </source>
</evidence>
<proteinExistence type="predicted"/>
<dbReference type="OrthoDB" id="193263at2759"/>
<dbReference type="Pfam" id="PF08238">
    <property type="entry name" value="Sel1"/>
    <property type="match status" value="2"/>
</dbReference>
<feature type="compositionally biased region" description="Basic and acidic residues" evidence="5">
    <location>
        <begin position="517"/>
        <end position="528"/>
    </location>
</feature>
<evidence type="ECO:0000256" key="4">
    <source>
        <dbReference type="PROSITE-ProRule" id="PRU00134"/>
    </source>
</evidence>
<dbReference type="EMBL" id="AGNL01048111">
    <property type="protein sequence ID" value="EJK45952.1"/>
    <property type="molecule type" value="Genomic_DNA"/>
</dbReference>
<keyword evidence="1" id="KW-0479">Metal-binding</keyword>
<feature type="non-terminal residue" evidence="7">
    <location>
        <position position="1"/>
    </location>
</feature>
<feature type="compositionally biased region" description="Basic and acidic residues" evidence="5">
    <location>
        <begin position="359"/>
        <end position="371"/>
    </location>
</feature>
<dbReference type="Gene3D" id="1.25.40.10">
    <property type="entry name" value="Tetratricopeptide repeat domain"/>
    <property type="match status" value="2"/>
</dbReference>
<dbReference type="SUPFAM" id="SSF144232">
    <property type="entry name" value="HIT/MYND zinc finger-like"/>
    <property type="match status" value="2"/>
</dbReference>
<feature type="domain" description="MYND-type" evidence="6">
    <location>
        <begin position="687"/>
        <end position="728"/>
    </location>
</feature>
<gene>
    <name evidence="7" type="ORF">THAOC_35408</name>
</gene>
<dbReference type="InterPro" id="IPR011990">
    <property type="entry name" value="TPR-like_helical_dom_sf"/>
</dbReference>
<accession>K0RH49</accession>
<evidence type="ECO:0000256" key="2">
    <source>
        <dbReference type="ARBA" id="ARBA00022771"/>
    </source>
</evidence>